<proteinExistence type="predicted"/>
<dbReference type="EMBL" id="ACUZ02000049">
    <property type="protein sequence ID" value="EFB30876.1"/>
    <property type="molecule type" value="Genomic_DNA"/>
</dbReference>
<gene>
    <name evidence="2" type="ORF">HMPREF0971_02763</name>
</gene>
<dbReference type="STRING" id="649760.HMPREF0971_02763"/>
<dbReference type="HOGENOM" id="CLU_063447_0_0_10"/>
<evidence type="ECO:0000256" key="1">
    <source>
        <dbReference type="SAM" id="MobiDB-lite"/>
    </source>
</evidence>
<reference evidence="2 3" key="1">
    <citation type="submission" date="2009-11" db="EMBL/GenBank/DDBJ databases">
        <authorList>
            <person name="Weinstock G."/>
            <person name="Sodergren E."/>
            <person name="Clifton S."/>
            <person name="Fulton L."/>
            <person name="Fulton B."/>
            <person name="Courtney L."/>
            <person name="Fronick C."/>
            <person name="Harrison M."/>
            <person name="Strong C."/>
            <person name="Farmer C."/>
            <person name="Delahaunty K."/>
            <person name="Markovic C."/>
            <person name="Hall O."/>
            <person name="Minx P."/>
            <person name="Tomlinson C."/>
            <person name="Mitreva M."/>
            <person name="Nelson J."/>
            <person name="Hou S."/>
            <person name="Wollam A."/>
            <person name="Pepin K.H."/>
            <person name="Johnson M."/>
            <person name="Bhonagiri V."/>
            <person name="Nash W.E."/>
            <person name="Warren W."/>
            <person name="Chinwalla A."/>
            <person name="Mardis E.R."/>
            <person name="Wilson R.K."/>
        </authorList>
    </citation>
    <scope>NUCLEOTIDE SEQUENCE [LARGE SCALE GENOMIC DNA]</scope>
    <source>
        <strain evidence="2 3">F0302</strain>
    </source>
</reference>
<protein>
    <submittedName>
        <fullName evidence="2">Hemagglutinin protein HagB</fullName>
    </submittedName>
</protein>
<name>D1QUS8_9BACT</name>
<sequence>MEIKEVKKGQLQNMEHFQFAGHVIAMCEESAIEKIKAVLEPLKTAVAEEDKALNLPRKQEGTADLEELDRVRDQAYRALQLLIEMHSCSDDATKRKSAQQMSDVLGRYPKLATANYDKETGMIKNLVTDLNAAELSVAVAQLGASGSITRLSAANSDFELRYRSLLKSAQPSGVFDVKALRAATDKALNAVIRRMDSLDDLEPETPKLPELIKQYNALVDKYRLTLAHRAGTSQTARNKRTAEYEARLKPGFAALEQLLKLEKGSLSFTGKTEGTGDKRHYELAVKGQTLPDGKPKTIWVGVNKDGSLFIYEKKAANPKPGATGTTEKPEYEIKPKTEA</sequence>
<dbReference type="InterPro" id="IPR046228">
    <property type="entry name" value="DUF6261"/>
</dbReference>
<dbReference type="RefSeq" id="WP_004375099.1">
    <property type="nucleotide sequence ID" value="NZ_GG703888.1"/>
</dbReference>
<feature type="region of interest" description="Disordered" evidence="1">
    <location>
        <begin position="314"/>
        <end position="339"/>
    </location>
</feature>
<dbReference type="Proteomes" id="UP000004079">
    <property type="component" value="Unassembled WGS sequence"/>
</dbReference>
<evidence type="ECO:0000313" key="2">
    <source>
        <dbReference type="EMBL" id="EFB30876.1"/>
    </source>
</evidence>
<dbReference type="AlphaFoldDB" id="D1QUS8"/>
<organism evidence="2 3">
    <name type="scientific">Segatella oris F0302</name>
    <dbReference type="NCBI Taxonomy" id="649760"/>
    <lineage>
        <taxon>Bacteria</taxon>
        <taxon>Pseudomonadati</taxon>
        <taxon>Bacteroidota</taxon>
        <taxon>Bacteroidia</taxon>
        <taxon>Bacteroidales</taxon>
        <taxon>Prevotellaceae</taxon>
        <taxon>Segatella</taxon>
    </lineage>
</organism>
<accession>D1QUS8</accession>
<feature type="compositionally biased region" description="Basic and acidic residues" evidence="1">
    <location>
        <begin position="327"/>
        <end position="339"/>
    </location>
</feature>
<evidence type="ECO:0000313" key="3">
    <source>
        <dbReference type="Proteomes" id="UP000004079"/>
    </source>
</evidence>
<comment type="caution">
    <text evidence="2">The sequence shown here is derived from an EMBL/GenBank/DDBJ whole genome shotgun (WGS) entry which is preliminary data.</text>
</comment>
<dbReference type="Pfam" id="PF19775">
    <property type="entry name" value="DUF6261"/>
    <property type="match status" value="1"/>
</dbReference>